<comment type="pathway">
    <text evidence="2 9 12">Pyrimidine metabolism; UMP biosynthesis via de novo pathway; UMP from orotate: step 2/2.</text>
</comment>
<feature type="binding site" evidence="9 11">
    <location>
        <position position="120"/>
    </location>
    <ligand>
        <name>substrate</name>
    </ligand>
</feature>
<evidence type="ECO:0000313" key="15">
    <source>
        <dbReference type="EMBL" id="SEP55585.1"/>
    </source>
</evidence>
<dbReference type="AlphaFoldDB" id="A0A1H8YTQ1"/>
<dbReference type="EC" id="4.1.1.23" evidence="9"/>
<dbReference type="UniPathway" id="UPA00070">
    <property type="reaction ID" value="UER00120"/>
</dbReference>
<dbReference type="NCBIfam" id="TIGR01740">
    <property type="entry name" value="pyrF"/>
    <property type="match status" value="1"/>
</dbReference>
<feature type="binding site" evidence="9 11">
    <location>
        <position position="209"/>
    </location>
    <ligand>
        <name>substrate</name>
    </ligand>
</feature>
<dbReference type="GO" id="GO:0004590">
    <property type="term" value="F:orotidine-5'-phosphate decarboxylase activity"/>
    <property type="evidence" value="ECO:0007669"/>
    <property type="project" value="UniProtKB-UniRule"/>
</dbReference>
<dbReference type="PROSITE" id="PS00156">
    <property type="entry name" value="OMPDECASE"/>
    <property type="match status" value="1"/>
</dbReference>
<evidence type="ECO:0000256" key="9">
    <source>
        <dbReference type="HAMAP-Rule" id="MF_01200"/>
    </source>
</evidence>
<dbReference type="NCBIfam" id="NF001273">
    <property type="entry name" value="PRK00230.1"/>
    <property type="match status" value="1"/>
</dbReference>
<feature type="compositionally biased region" description="Basic and acidic residues" evidence="13">
    <location>
        <begin position="217"/>
        <end position="238"/>
    </location>
</feature>
<dbReference type="Proteomes" id="UP000199427">
    <property type="component" value="Unassembled WGS sequence"/>
</dbReference>
<evidence type="ECO:0000256" key="7">
    <source>
        <dbReference type="ARBA" id="ARBA00049157"/>
    </source>
</evidence>
<proteinExistence type="inferred from homology"/>
<feature type="active site" description="Proton donor" evidence="9">
    <location>
        <position position="61"/>
    </location>
</feature>
<sequence>MNRSIFIALDFATQEEAIQFLKNNHLTGAPVKVGMQLFYREGPSLIQTLKEQGHPIFLDLKLHDIPNTVYQAMKSLAAIEVDMVNVHASGGFEMMKAAKEGLNEIGSDQSPVLLAVTQLTSTTQDMLREELLINDSMEQIVDSYAALAQKAGADGVVSSVWEAQKIKQTCGDDFLTVTPGIRLKGDQSNDQKRVATPNQASYSDFLVMGRSITQSENPKKSYEQAIKEWNDEHSQTID</sequence>
<organism evidence="15 16">
    <name type="scientific">Piscibacillus halophilus</name>
    <dbReference type="NCBI Taxonomy" id="571933"/>
    <lineage>
        <taxon>Bacteria</taxon>
        <taxon>Bacillati</taxon>
        <taxon>Bacillota</taxon>
        <taxon>Bacilli</taxon>
        <taxon>Bacillales</taxon>
        <taxon>Bacillaceae</taxon>
        <taxon>Piscibacillus</taxon>
    </lineage>
</organism>
<dbReference type="InterPro" id="IPR001754">
    <property type="entry name" value="OMPdeCOase_dom"/>
</dbReference>
<accession>A0A1H8YTQ1</accession>
<feature type="region of interest" description="Disordered" evidence="13">
    <location>
        <begin position="216"/>
        <end position="238"/>
    </location>
</feature>
<feature type="binding site" evidence="9 11">
    <location>
        <position position="10"/>
    </location>
    <ligand>
        <name>substrate</name>
    </ligand>
</feature>
<evidence type="ECO:0000256" key="11">
    <source>
        <dbReference type="PIRSR" id="PIRSR614732-2"/>
    </source>
</evidence>
<dbReference type="EMBL" id="FOES01000001">
    <property type="protein sequence ID" value="SEP55585.1"/>
    <property type="molecule type" value="Genomic_DNA"/>
</dbReference>
<evidence type="ECO:0000256" key="3">
    <source>
        <dbReference type="ARBA" id="ARBA00011738"/>
    </source>
</evidence>
<evidence type="ECO:0000256" key="10">
    <source>
        <dbReference type="PIRSR" id="PIRSR614732-1"/>
    </source>
</evidence>
<name>A0A1H8YTQ1_9BACI</name>
<dbReference type="InterPro" id="IPR018089">
    <property type="entry name" value="OMPdecase_AS"/>
</dbReference>
<keyword evidence="6 9" id="KW-0456">Lyase</keyword>
<dbReference type="InterPro" id="IPR011060">
    <property type="entry name" value="RibuloseP-bd_barrel"/>
</dbReference>
<evidence type="ECO:0000259" key="14">
    <source>
        <dbReference type="SMART" id="SM00934"/>
    </source>
</evidence>
<dbReference type="GO" id="GO:0044205">
    <property type="term" value="P:'de novo' UMP biosynthetic process"/>
    <property type="evidence" value="ECO:0007669"/>
    <property type="project" value="UniProtKB-UniRule"/>
</dbReference>
<dbReference type="HAMAP" id="MF_01200_B">
    <property type="entry name" value="OMPdecase_type1_B"/>
    <property type="match status" value="1"/>
</dbReference>
<feature type="active site" description="For OMPdecase activity" evidence="10">
    <location>
        <position position="64"/>
    </location>
</feature>
<feature type="binding site" evidence="9 11">
    <location>
        <position position="32"/>
    </location>
    <ligand>
        <name>substrate</name>
    </ligand>
</feature>
<evidence type="ECO:0000256" key="8">
    <source>
        <dbReference type="ARBA" id="ARBA00061012"/>
    </source>
</evidence>
<evidence type="ECO:0000256" key="13">
    <source>
        <dbReference type="SAM" id="MobiDB-lite"/>
    </source>
</evidence>
<feature type="binding site" evidence="9 11">
    <location>
        <position position="210"/>
    </location>
    <ligand>
        <name>substrate</name>
    </ligand>
</feature>
<gene>
    <name evidence="9" type="primary">pyrF</name>
    <name evidence="15" type="ORF">SAMN05216362_10165</name>
</gene>
<evidence type="ECO:0000256" key="12">
    <source>
        <dbReference type="RuleBase" id="RU000512"/>
    </source>
</evidence>
<dbReference type="Pfam" id="PF00215">
    <property type="entry name" value="OMPdecase"/>
    <property type="match status" value="1"/>
</dbReference>
<dbReference type="GO" id="GO:0005829">
    <property type="term" value="C:cytosol"/>
    <property type="evidence" value="ECO:0007669"/>
    <property type="project" value="TreeGrafter"/>
</dbReference>
<feature type="active site" description="For OMPdecase activity" evidence="10">
    <location>
        <position position="61"/>
    </location>
</feature>
<dbReference type="PANTHER" id="PTHR32119:SF2">
    <property type="entry name" value="OROTIDINE 5'-PHOSPHATE DECARBOXYLASE"/>
    <property type="match status" value="1"/>
</dbReference>
<dbReference type="Gene3D" id="3.20.20.70">
    <property type="entry name" value="Aldolase class I"/>
    <property type="match status" value="1"/>
</dbReference>
<feature type="binding site" evidence="9 11">
    <location>
        <position position="191"/>
    </location>
    <ligand>
        <name>substrate</name>
    </ligand>
</feature>
<dbReference type="CDD" id="cd04725">
    <property type="entry name" value="OMP_decarboxylase_like"/>
    <property type="match status" value="1"/>
</dbReference>
<evidence type="ECO:0000256" key="4">
    <source>
        <dbReference type="ARBA" id="ARBA00022793"/>
    </source>
</evidence>
<dbReference type="InterPro" id="IPR013785">
    <property type="entry name" value="Aldolase_TIM"/>
</dbReference>
<reference evidence="15 16" key="1">
    <citation type="submission" date="2016-10" db="EMBL/GenBank/DDBJ databases">
        <authorList>
            <person name="de Groot N.N."/>
        </authorList>
    </citation>
    <scope>NUCLEOTIDE SEQUENCE [LARGE SCALE GENOMIC DNA]</scope>
    <source>
        <strain evidence="15 16">DSM 21633</strain>
    </source>
</reference>
<dbReference type="SMART" id="SM00934">
    <property type="entry name" value="OMPdecase"/>
    <property type="match status" value="1"/>
</dbReference>
<evidence type="ECO:0000256" key="5">
    <source>
        <dbReference type="ARBA" id="ARBA00022975"/>
    </source>
</evidence>
<protein>
    <recommendedName>
        <fullName evidence="9">Orotidine 5'-phosphate decarboxylase</fullName>
        <ecNumber evidence="9">4.1.1.23</ecNumber>
    </recommendedName>
    <alternativeName>
        <fullName evidence="9">OMP decarboxylase</fullName>
        <shortName evidence="9">OMPDCase</shortName>
        <shortName evidence="9">OMPdecase</shortName>
    </alternativeName>
</protein>
<dbReference type="PANTHER" id="PTHR32119">
    <property type="entry name" value="OROTIDINE 5'-PHOSPHATE DECARBOXYLASE"/>
    <property type="match status" value="1"/>
</dbReference>
<dbReference type="STRING" id="571933.SAMN05216362_10165"/>
<dbReference type="InterPro" id="IPR047596">
    <property type="entry name" value="OMPdecase_bac"/>
</dbReference>
<dbReference type="GO" id="GO:0006207">
    <property type="term" value="P:'de novo' pyrimidine nucleobase biosynthetic process"/>
    <property type="evidence" value="ECO:0007669"/>
    <property type="project" value="InterPro"/>
</dbReference>
<evidence type="ECO:0000256" key="1">
    <source>
        <dbReference type="ARBA" id="ARBA00002356"/>
    </source>
</evidence>
<dbReference type="RefSeq" id="WP_091772015.1">
    <property type="nucleotide sequence ID" value="NZ_FOES01000001.1"/>
</dbReference>
<feature type="domain" description="Orotidine 5'-phosphate decarboxylase" evidence="14">
    <location>
        <begin position="4"/>
        <end position="225"/>
    </location>
</feature>
<feature type="binding site" evidence="9 11">
    <location>
        <position position="182"/>
    </location>
    <ligand>
        <name>substrate</name>
    </ligand>
</feature>
<comment type="subunit">
    <text evidence="3 9">Homodimer.</text>
</comment>
<evidence type="ECO:0000256" key="6">
    <source>
        <dbReference type="ARBA" id="ARBA00023239"/>
    </source>
</evidence>
<keyword evidence="4 9" id="KW-0210">Decarboxylase</keyword>
<dbReference type="FunFam" id="3.20.20.70:FF:000015">
    <property type="entry name" value="Orotidine 5'-phosphate decarboxylase"/>
    <property type="match status" value="1"/>
</dbReference>
<feature type="active site" description="For OMPdecase activity" evidence="10">
    <location>
        <position position="59"/>
    </location>
</feature>
<dbReference type="InterPro" id="IPR014732">
    <property type="entry name" value="OMPdecase"/>
</dbReference>
<dbReference type="OrthoDB" id="9806203at2"/>
<comment type="function">
    <text evidence="1 9">Catalyzes the decarboxylation of orotidine 5'-monophosphate (OMP) to uridine 5'-monophosphate (UMP).</text>
</comment>
<comment type="similarity">
    <text evidence="8 9">Belongs to the OMP decarboxylase family. Type 1 subfamily.</text>
</comment>
<keyword evidence="16" id="KW-1185">Reference proteome</keyword>
<evidence type="ECO:0000313" key="16">
    <source>
        <dbReference type="Proteomes" id="UP000199427"/>
    </source>
</evidence>
<comment type="catalytic activity">
    <reaction evidence="7 9 12">
        <text>orotidine 5'-phosphate + H(+) = UMP + CO2</text>
        <dbReference type="Rhea" id="RHEA:11596"/>
        <dbReference type="ChEBI" id="CHEBI:15378"/>
        <dbReference type="ChEBI" id="CHEBI:16526"/>
        <dbReference type="ChEBI" id="CHEBI:57538"/>
        <dbReference type="ChEBI" id="CHEBI:57865"/>
        <dbReference type="EC" id="4.1.1.23"/>
    </reaction>
</comment>
<evidence type="ECO:0000256" key="2">
    <source>
        <dbReference type="ARBA" id="ARBA00004861"/>
    </source>
</evidence>
<keyword evidence="5 9" id="KW-0665">Pyrimidine biosynthesis</keyword>
<dbReference type="SUPFAM" id="SSF51366">
    <property type="entry name" value="Ribulose-phoshate binding barrel"/>
    <property type="match status" value="1"/>
</dbReference>
<feature type="binding site" evidence="9">
    <location>
        <begin position="59"/>
        <end position="68"/>
    </location>
    <ligand>
        <name>substrate</name>
    </ligand>
</feature>